<reference evidence="2" key="2">
    <citation type="submission" date="2020-11" db="EMBL/GenBank/DDBJ databases">
        <authorList>
            <consortium name="DOE Joint Genome Institute"/>
            <person name="Kuo A."/>
            <person name="Miyauchi S."/>
            <person name="Kiss E."/>
            <person name="Drula E."/>
            <person name="Kohler A."/>
            <person name="Sanchez-Garcia M."/>
            <person name="Andreopoulos B."/>
            <person name="Barry K.W."/>
            <person name="Bonito G."/>
            <person name="Buee M."/>
            <person name="Carver A."/>
            <person name="Chen C."/>
            <person name="Cichocki N."/>
            <person name="Clum A."/>
            <person name="Culley D."/>
            <person name="Crous P.W."/>
            <person name="Fauchery L."/>
            <person name="Girlanda M."/>
            <person name="Hayes R."/>
            <person name="Keri Z."/>
            <person name="Labutti K."/>
            <person name="Lipzen A."/>
            <person name="Lombard V."/>
            <person name="Magnuson J."/>
            <person name="Maillard F."/>
            <person name="Morin E."/>
            <person name="Murat C."/>
            <person name="Nolan M."/>
            <person name="Ohm R."/>
            <person name="Pangilinan J."/>
            <person name="Pereira M."/>
            <person name="Perotto S."/>
            <person name="Peter M."/>
            <person name="Riley R."/>
            <person name="Sitrit Y."/>
            <person name="Stielow B."/>
            <person name="Szollosi G."/>
            <person name="Zifcakova L."/>
            <person name="Stursova M."/>
            <person name="Spatafora J.W."/>
            <person name="Tedersoo L."/>
            <person name="Vaario L.-M."/>
            <person name="Yamada A."/>
            <person name="Yan M."/>
            <person name="Wang P."/>
            <person name="Xu J."/>
            <person name="Bruns T."/>
            <person name="Baldrian P."/>
            <person name="Vilgalys R."/>
            <person name="Henrissat B."/>
            <person name="Grigoriev I.V."/>
            <person name="Hibbett D."/>
            <person name="Nagy L.G."/>
            <person name="Martin F.M."/>
        </authorList>
    </citation>
    <scope>NUCLEOTIDE SEQUENCE</scope>
    <source>
        <strain evidence="2">UH-Tt-Lm1</strain>
    </source>
</reference>
<feature type="region of interest" description="Disordered" evidence="1">
    <location>
        <begin position="1"/>
        <end position="67"/>
    </location>
</feature>
<gene>
    <name evidence="2" type="ORF">BJ322DRAFT_1021006</name>
</gene>
<name>A0A9P6L6J2_9AGAM</name>
<keyword evidence="3" id="KW-1185">Reference proteome</keyword>
<evidence type="ECO:0000256" key="1">
    <source>
        <dbReference type="SAM" id="MobiDB-lite"/>
    </source>
</evidence>
<dbReference type="EMBL" id="WIUZ02000007">
    <property type="protein sequence ID" value="KAF9785486.1"/>
    <property type="molecule type" value="Genomic_DNA"/>
</dbReference>
<reference evidence="2" key="1">
    <citation type="journal article" date="2020" name="Nat. Commun.">
        <title>Large-scale genome sequencing of mycorrhizal fungi provides insights into the early evolution of symbiotic traits.</title>
        <authorList>
            <person name="Miyauchi S."/>
            <person name="Kiss E."/>
            <person name="Kuo A."/>
            <person name="Drula E."/>
            <person name="Kohler A."/>
            <person name="Sanchez-Garcia M."/>
            <person name="Morin E."/>
            <person name="Andreopoulos B."/>
            <person name="Barry K.W."/>
            <person name="Bonito G."/>
            <person name="Buee M."/>
            <person name="Carver A."/>
            <person name="Chen C."/>
            <person name="Cichocki N."/>
            <person name="Clum A."/>
            <person name="Culley D."/>
            <person name="Crous P.W."/>
            <person name="Fauchery L."/>
            <person name="Girlanda M."/>
            <person name="Hayes R.D."/>
            <person name="Keri Z."/>
            <person name="LaButti K."/>
            <person name="Lipzen A."/>
            <person name="Lombard V."/>
            <person name="Magnuson J."/>
            <person name="Maillard F."/>
            <person name="Murat C."/>
            <person name="Nolan M."/>
            <person name="Ohm R.A."/>
            <person name="Pangilinan J."/>
            <person name="Pereira M.F."/>
            <person name="Perotto S."/>
            <person name="Peter M."/>
            <person name="Pfister S."/>
            <person name="Riley R."/>
            <person name="Sitrit Y."/>
            <person name="Stielow J.B."/>
            <person name="Szollosi G."/>
            <person name="Zifcakova L."/>
            <person name="Stursova M."/>
            <person name="Spatafora J.W."/>
            <person name="Tedersoo L."/>
            <person name="Vaario L.M."/>
            <person name="Yamada A."/>
            <person name="Yan M."/>
            <person name="Wang P."/>
            <person name="Xu J."/>
            <person name="Bruns T."/>
            <person name="Baldrian P."/>
            <person name="Vilgalys R."/>
            <person name="Dunand C."/>
            <person name="Henrissat B."/>
            <person name="Grigoriev I.V."/>
            <person name="Hibbett D."/>
            <person name="Nagy L.G."/>
            <person name="Martin F.M."/>
        </authorList>
    </citation>
    <scope>NUCLEOTIDE SEQUENCE</scope>
    <source>
        <strain evidence="2">UH-Tt-Lm1</strain>
    </source>
</reference>
<evidence type="ECO:0000313" key="2">
    <source>
        <dbReference type="EMBL" id="KAF9785486.1"/>
    </source>
</evidence>
<evidence type="ECO:0000313" key="3">
    <source>
        <dbReference type="Proteomes" id="UP000736335"/>
    </source>
</evidence>
<comment type="caution">
    <text evidence="2">The sequence shown here is derived from an EMBL/GenBank/DDBJ whole genome shotgun (WGS) entry which is preliminary data.</text>
</comment>
<dbReference type="AlphaFoldDB" id="A0A9P6L6J2"/>
<accession>A0A9P6L6J2</accession>
<organism evidence="2 3">
    <name type="scientific">Thelephora terrestris</name>
    <dbReference type="NCBI Taxonomy" id="56493"/>
    <lineage>
        <taxon>Eukaryota</taxon>
        <taxon>Fungi</taxon>
        <taxon>Dikarya</taxon>
        <taxon>Basidiomycota</taxon>
        <taxon>Agaricomycotina</taxon>
        <taxon>Agaricomycetes</taxon>
        <taxon>Thelephorales</taxon>
        <taxon>Thelephoraceae</taxon>
        <taxon>Thelephora</taxon>
    </lineage>
</organism>
<sequence>MAEAKNPCFADRQPAATASSLDPFVGKDRLRGTKATASSTSPKYSPRTNRQKPHAKGQTHPIKPQTELPNIQIHELSFGNGVRPAVSTCHGRTFTLTKGSKGRRMVHDDRRKCSRFVDPSVQSTPSPALLITTHGVIWVLGIVKEFPASEGTLSLNSPTFVRSYGYPEELGKILRMRCSRVERSDGLVEIVAQDGGWKAGLLGINKVILHGLLCRS</sequence>
<feature type="compositionally biased region" description="Polar residues" evidence="1">
    <location>
        <begin position="35"/>
        <end position="48"/>
    </location>
</feature>
<dbReference type="Proteomes" id="UP000736335">
    <property type="component" value="Unassembled WGS sequence"/>
</dbReference>
<protein>
    <submittedName>
        <fullName evidence="2">Uncharacterized protein</fullName>
    </submittedName>
</protein>
<proteinExistence type="predicted"/>